<protein>
    <submittedName>
        <fullName evidence="1">Uncharacterized protein</fullName>
    </submittedName>
</protein>
<dbReference type="Proteomes" id="UP000032534">
    <property type="component" value="Unassembled WGS sequence"/>
</dbReference>
<evidence type="ECO:0000313" key="2">
    <source>
        <dbReference type="Proteomes" id="UP000032534"/>
    </source>
</evidence>
<name>A0A0D7WXC0_9BACL</name>
<proteinExistence type="predicted"/>
<gene>
    <name evidence="1" type="ORF">QD47_28500</name>
</gene>
<accession>A0A0D7WXC0</accession>
<organism evidence="1 2">
    <name type="scientific">Paenibacillus terrae</name>
    <dbReference type="NCBI Taxonomy" id="159743"/>
    <lineage>
        <taxon>Bacteria</taxon>
        <taxon>Bacillati</taxon>
        <taxon>Bacillota</taxon>
        <taxon>Bacilli</taxon>
        <taxon>Bacillales</taxon>
        <taxon>Paenibacillaceae</taxon>
        <taxon>Paenibacillus</taxon>
    </lineage>
</organism>
<sequence>IKTIYYSIPIVLKELKFIDKTNPSICVKKVKIEFSYLLSYCKRNKRDIYLQEITKLLEENRETLIQHSTSMNIKLMIELIEKIQSKMKSSSKINQLIKS</sequence>
<feature type="non-terminal residue" evidence="1">
    <location>
        <position position="1"/>
    </location>
</feature>
<dbReference type="AlphaFoldDB" id="A0A0D7WXC0"/>
<comment type="caution">
    <text evidence="1">The sequence shown here is derived from an EMBL/GenBank/DDBJ whole genome shotgun (WGS) entry which is preliminary data.</text>
</comment>
<dbReference type="RefSeq" id="WP_044649300.1">
    <property type="nucleotide sequence ID" value="NZ_JTHP01000128.1"/>
</dbReference>
<dbReference type="PATRIC" id="fig|159743.3.peg.6362"/>
<dbReference type="EMBL" id="JTHP01000128">
    <property type="protein sequence ID" value="KJD42382.1"/>
    <property type="molecule type" value="Genomic_DNA"/>
</dbReference>
<evidence type="ECO:0000313" key="1">
    <source>
        <dbReference type="EMBL" id="KJD42382.1"/>
    </source>
</evidence>
<keyword evidence="2" id="KW-1185">Reference proteome</keyword>
<reference evidence="1 2" key="1">
    <citation type="submission" date="2014-11" db="EMBL/GenBank/DDBJ databases">
        <title>Draft Genome Sequences of Paenibacillus polymyxa NRRL B-30509 and Paenibacillus terrae NRRL B-30644, Strains from a Poultry Environment that Produce Tridecaptin A and Paenicidins.</title>
        <authorList>
            <person name="van Belkum M.J."/>
            <person name="Lohans C.T."/>
            <person name="Vederas J.C."/>
        </authorList>
    </citation>
    <scope>NUCLEOTIDE SEQUENCE [LARGE SCALE GENOMIC DNA]</scope>
    <source>
        <strain evidence="1 2">NRRL B-30644</strain>
    </source>
</reference>